<accession>A0AAV9G7Q7</accession>
<feature type="transmembrane region" description="Helical" evidence="2">
    <location>
        <begin position="72"/>
        <end position="90"/>
    </location>
</feature>
<dbReference type="Proteomes" id="UP001321760">
    <property type="component" value="Unassembled WGS sequence"/>
</dbReference>
<reference evidence="3" key="1">
    <citation type="journal article" date="2023" name="Mol. Phylogenet. Evol.">
        <title>Genome-scale phylogeny and comparative genomics of the fungal order Sordariales.</title>
        <authorList>
            <person name="Hensen N."/>
            <person name="Bonometti L."/>
            <person name="Westerberg I."/>
            <person name="Brannstrom I.O."/>
            <person name="Guillou S."/>
            <person name="Cros-Aarteil S."/>
            <person name="Calhoun S."/>
            <person name="Haridas S."/>
            <person name="Kuo A."/>
            <person name="Mondo S."/>
            <person name="Pangilinan J."/>
            <person name="Riley R."/>
            <person name="LaButti K."/>
            <person name="Andreopoulos B."/>
            <person name="Lipzen A."/>
            <person name="Chen C."/>
            <person name="Yan M."/>
            <person name="Daum C."/>
            <person name="Ng V."/>
            <person name="Clum A."/>
            <person name="Steindorff A."/>
            <person name="Ohm R.A."/>
            <person name="Martin F."/>
            <person name="Silar P."/>
            <person name="Natvig D.O."/>
            <person name="Lalanne C."/>
            <person name="Gautier V."/>
            <person name="Ament-Velasquez S.L."/>
            <person name="Kruys A."/>
            <person name="Hutchinson M.I."/>
            <person name="Powell A.J."/>
            <person name="Barry K."/>
            <person name="Miller A.N."/>
            <person name="Grigoriev I.V."/>
            <person name="Debuchy R."/>
            <person name="Gladieux P."/>
            <person name="Hiltunen Thoren M."/>
            <person name="Johannesson H."/>
        </authorList>
    </citation>
    <scope>NUCLEOTIDE SEQUENCE</scope>
    <source>
        <strain evidence="3">PSN243</strain>
    </source>
</reference>
<feature type="region of interest" description="Disordered" evidence="1">
    <location>
        <begin position="722"/>
        <end position="765"/>
    </location>
</feature>
<keyword evidence="2" id="KW-0812">Transmembrane</keyword>
<proteinExistence type="predicted"/>
<reference evidence="3" key="2">
    <citation type="submission" date="2023-05" db="EMBL/GenBank/DDBJ databases">
        <authorList>
            <consortium name="Lawrence Berkeley National Laboratory"/>
            <person name="Steindorff A."/>
            <person name="Hensen N."/>
            <person name="Bonometti L."/>
            <person name="Westerberg I."/>
            <person name="Brannstrom I.O."/>
            <person name="Guillou S."/>
            <person name="Cros-Aarteil S."/>
            <person name="Calhoun S."/>
            <person name="Haridas S."/>
            <person name="Kuo A."/>
            <person name="Mondo S."/>
            <person name="Pangilinan J."/>
            <person name="Riley R."/>
            <person name="Labutti K."/>
            <person name="Andreopoulos B."/>
            <person name="Lipzen A."/>
            <person name="Chen C."/>
            <person name="Yanf M."/>
            <person name="Daum C."/>
            <person name="Ng V."/>
            <person name="Clum A."/>
            <person name="Ohm R."/>
            <person name="Martin F."/>
            <person name="Silar P."/>
            <person name="Natvig D."/>
            <person name="Lalanne C."/>
            <person name="Gautier V."/>
            <person name="Ament-Velasquez S.L."/>
            <person name="Kruys A."/>
            <person name="Hutchinson M.I."/>
            <person name="Powell A.J."/>
            <person name="Barry K."/>
            <person name="Miller A.N."/>
            <person name="Grigoriev I.V."/>
            <person name="Debuchy R."/>
            <person name="Gladieux P."/>
            <person name="Thoren M.H."/>
            <person name="Johannesson H."/>
        </authorList>
    </citation>
    <scope>NUCLEOTIDE SEQUENCE</scope>
    <source>
        <strain evidence="3">PSN243</strain>
    </source>
</reference>
<organism evidence="3 4">
    <name type="scientific">Podospora aff. communis PSN243</name>
    <dbReference type="NCBI Taxonomy" id="3040156"/>
    <lineage>
        <taxon>Eukaryota</taxon>
        <taxon>Fungi</taxon>
        <taxon>Dikarya</taxon>
        <taxon>Ascomycota</taxon>
        <taxon>Pezizomycotina</taxon>
        <taxon>Sordariomycetes</taxon>
        <taxon>Sordariomycetidae</taxon>
        <taxon>Sordariales</taxon>
        <taxon>Podosporaceae</taxon>
        <taxon>Podospora</taxon>
    </lineage>
</organism>
<dbReference type="EMBL" id="MU865990">
    <property type="protein sequence ID" value="KAK4443581.1"/>
    <property type="molecule type" value="Genomic_DNA"/>
</dbReference>
<keyword evidence="2" id="KW-1133">Transmembrane helix</keyword>
<evidence type="ECO:0008006" key="5">
    <source>
        <dbReference type="Google" id="ProtNLM"/>
    </source>
</evidence>
<evidence type="ECO:0000313" key="4">
    <source>
        <dbReference type="Proteomes" id="UP001321760"/>
    </source>
</evidence>
<dbReference type="AlphaFoldDB" id="A0AAV9G7Q7"/>
<feature type="transmembrane region" description="Helical" evidence="2">
    <location>
        <begin position="147"/>
        <end position="167"/>
    </location>
</feature>
<feature type="region of interest" description="Disordered" evidence="1">
    <location>
        <begin position="587"/>
        <end position="606"/>
    </location>
</feature>
<keyword evidence="4" id="KW-1185">Reference proteome</keyword>
<protein>
    <recommendedName>
        <fullName evidence="5">SET domain-containing protein</fullName>
    </recommendedName>
</protein>
<evidence type="ECO:0000256" key="1">
    <source>
        <dbReference type="SAM" id="MobiDB-lite"/>
    </source>
</evidence>
<evidence type="ECO:0000313" key="3">
    <source>
        <dbReference type="EMBL" id="KAK4443581.1"/>
    </source>
</evidence>
<feature type="compositionally biased region" description="Low complexity" evidence="1">
    <location>
        <begin position="588"/>
        <end position="605"/>
    </location>
</feature>
<feature type="transmembrane region" description="Helical" evidence="2">
    <location>
        <begin position="12"/>
        <end position="34"/>
    </location>
</feature>
<evidence type="ECO:0000256" key="2">
    <source>
        <dbReference type="SAM" id="Phobius"/>
    </source>
</evidence>
<feature type="transmembrane region" description="Helical" evidence="2">
    <location>
        <begin position="204"/>
        <end position="228"/>
    </location>
</feature>
<keyword evidence="2" id="KW-0472">Membrane</keyword>
<feature type="transmembrane region" description="Helical" evidence="2">
    <location>
        <begin position="368"/>
        <end position="389"/>
    </location>
</feature>
<comment type="caution">
    <text evidence="3">The sequence shown here is derived from an EMBL/GenBank/DDBJ whole genome shotgun (WGS) entry which is preliminary data.</text>
</comment>
<gene>
    <name evidence="3" type="ORF">QBC34DRAFT_416801</name>
</gene>
<feature type="compositionally biased region" description="Low complexity" evidence="1">
    <location>
        <begin position="732"/>
        <end position="741"/>
    </location>
</feature>
<sequence>MLRHIQSRLGMATSLLALQVLVFILELAFVFNIIRLPSRKDDSKTPSPPPASASKWKKWAGSFDWYTPIRHLIAPLFVGTLGAIFVPIIFTGQSKELPRSNDQCEANFDADISGDGIRISIWVQEGVLILISILGTFHSESTGAKEVGAGLIITHISLLIALLVQLVRGTLTSVDAIVGSMIIDAQNVALSLQLASKETLAARWQVGTVLASQCFGLVTLPILVTGFLRGRFVTDECRCLTVFWWAWLTNCPGEQPRGADEAREPIVFWIYYTFRLVLYLQSSFHSLMNTTKFHKAELEKGWPLQGITFPDPLYPPGSRGMTITYRDYPATAALIYTVHAVFSMTSMATAEITVREFNLQPSSQVFSIGQIIAIVVSGATVARALWLFLGMFIKDVTLPWLWTIKAKRKSEQEGKPDDKTPARYLRRANTFLWKTGFVEVMWKNPFKLSREKIRTLYLLPQGDFQAPIITRLCDFNVLTQVIISDSVSGKLDAHSEAPAILILFDVDLSFQPDQHERWYSSLNITFQFSETKDGLDDPRVESFAPFPGISPFYNQPHWNYFDLLQDGNILPISPDQSQNEIRWSLACSQQSANNPSSSTPNSSSQDEFRSARCRLAVLVSRDTGVSPGDRLSVTYDMDFTLNTKHFQDEFKTRTETARVHGTLEGLEEIVPQEKAPKTLRVVGDEIVGVSKTQDLEIDPRVLSLLRDSRGRYLRGLARLPGLHPRPVRSGRRSVGVRSARGSPEEQLTMSGAIPGDEIGEGSGTQ</sequence>
<name>A0AAV9G7Q7_9PEZI</name>